<organism evidence="3">
    <name type="scientific">Timema genevievae</name>
    <name type="common">Walking stick</name>
    <dbReference type="NCBI Taxonomy" id="629358"/>
    <lineage>
        <taxon>Eukaryota</taxon>
        <taxon>Metazoa</taxon>
        <taxon>Ecdysozoa</taxon>
        <taxon>Arthropoda</taxon>
        <taxon>Hexapoda</taxon>
        <taxon>Insecta</taxon>
        <taxon>Pterygota</taxon>
        <taxon>Neoptera</taxon>
        <taxon>Polyneoptera</taxon>
        <taxon>Phasmatodea</taxon>
        <taxon>Timematodea</taxon>
        <taxon>Timematoidea</taxon>
        <taxon>Timematidae</taxon>
        <taxon>Timema</taxon>
    </lineage>
</organism>
<reference evidence="3" key="1">
    <citation type="submission" date="2020-11" db="EMBL/GenBank/DDBJ databases">
        <authorList>
            <person name="Tran Van P."/>
        </authorList>
    </citation>
    <scope>NUCLEOTIDE SEQUENCE</scope>
</reference>
<dbReference type="InterPro" id="IPR013106">
    <property type="entry name" value="Ig_V-set"/>
</dbReference>
<dbReference type="PANTHER" id="PTHR21261">
    <property type="entry name" value="BEAT PROTEIN"/>
    <property type="match status" value="1"/>
</dbReference>
<gene>
    <name evidence="3" type="ORF">TGEB3V08_LOCUS3205</name>
</gene>
<accession>A0A7R9JTQ3</accession>
<feature type="compositionally biased region" description="Basic and acidic residues" evidence="1">
    <location>
        <begin position="190"/>
        <end position="208"/>
    </location>
</feature>
<dbReference type="PANTHER" id="PTHR21261:SF15">
    <property type="entry name" value="BEATEN PATH IIIA, ISOFORM D-RELATED"/>
    <property type="match status" value="1"/>
</dbReference>
<dbReference type="InterPro" id="IPR036179">
    <property type="entry name" value="Ig-like_dom_sf"/>
</dbReference>
<evidence type="ECO:0000313" key="3">
    <source>
        <dbReference type="EMBL" id="CAD7589229.1"/>
    </source>
</evidence>
<sequence length="635" mass="72446">MFLCGSSKNDGDRKKGLANALVVLSSTAEDGEIEVRISVGIKSIEISSIKKHHLDDRFLKTDYVRDELNTSSRLKEDENIVCSVVPPKLERPLLQDCNNPEILFEQTEIKENEDLRKETSEDIYEAQELTADVEKGDEQVLDPCADICEQRSISVLLNRVEVARPHIPRSYSSLSQYPTNEYIPHRRSHSSLDKPKLRSINNDDSHHTKDTRQNLMLELHLYVLHANTSLLIHLQTCWYTRLLDQMMYHSLTQHLQRYLTGPGNQIKRTEDFELLLSTRQAEMEAAAMVLDTLLKTLRDTDSLQEKVKQFTMLIYDWRRDNCANVNANARDKRALALSGWRLYWGKRPHLLTATCISMHLNALELSACKLYKMIAEISNDKPKYRINKFRSFANRKQSILVDIVITVVIMFTLNLGMMEAFHITSLVTPLWANIGTSINLQCIHDLSSDQVYSVKWYKDSREFFRFLPKEFSPATAFPTLGVEVDMAASNETNVSLNNLTLASGGVYECEISSEAPKFETVDHSWLVQYNQKVDYEKIISPQISLLGLKMKVDPSFFRGGILSVRCIALLGPEQLYTERWSLLVQHNTSVQVTAEVNPHLRGGRVENHLGKTTPSSPNRDLNLDLPVLGGRAQHD</sequence>
<evidence type="ECO:0000256" key="1">
    <source>
        <dbReference type="SAM" id="MobiDB-lite"/>
    </source>
</evidence>
<dbReference type="SUPFAM" id="SSF48726">
    <property type="entry name" value="Immunoglobulin"/>
    <property type="match status" value="1"/>
</dbReference>
<dbReference type="AlphaFoldDB" id="A0A7R9JTQ3"/>
<dbReference type="PROSITE" id="PS50835">
    <property type="entry name" value="IG_LIKE"/>
    <property type="match status" value="1"/>
</dbReference>
<feature type="compositionally biased region" description="Polar residues" evidence="1">
    <location>
        <begin position="610"/>
        <end position="619"/>
    </location>
</feature>
<dbReference type="EMBL" id="OE840004">
    <property type="protein sequence ID" value="CAD7589229.1"/>
    <property type="molecule type" value="Genomic_DNA"/>
</dbReference>
<feature type="region of interest" description="Disordered" evidence="1">
    <location>
        <begin position="183"/>
        <end position="208"/>
    </location>
</feature>
<dbReference type="Pfam" id="PF07686">
    <property type="entry name" value="V-set"/>
    <property type="match status" value="1"/>
</dbReference>
<feature type="region of interest" description="Disordered" evidence="1">
    <location>
        <begin position="601"/>
        <end position="635"/>
    </location>
</feature>
<feature type="domain" description="Ig-like" evidence="2">
    <location>
        <begin position="435"/>
        <end position="519"/>
    </location>
</feature>
<dbReference type="Gene3D" id="2.60.40.10">
    <property type="entry name" value="Immunoglobulins"/>
    <property type="match status" value="1"/>
</dbReference>
<evidence type="ECO:0000259" key="2">
    <source>
        <dbReference type="PROSITE" id="PS50835"/>
    </source>
</evidence>
<dbReference type="InterPro" id="IPR013783">
    <property type="entry name" value="Ig-like_fold"/>
</dbReference>
<name>A0A7R9JTQ3_TIMGE</name>
<dbReference type="FunFam" id="2.60.40.10:FF:000437">
    <property type="entry name" value="Beat-IIIc, isoform A"/>
    <property type="match status" value="1"/>
</dbReference>
<protein>
    <recommendedName>
        <fullName evidence="2">Ig-like domain-containing protein</fullName>
    </recommendedName>
</protein>
<proteinExistence type="predicted"/>
<dbReference type="InterPro" id="IPR007110">
    <property type="entry name" value="Ig-like_dom"/>
</dbReference>